<keyword evidence="2" id="KW-1185">Reference proteome</keyword>
<dbReference type="EMBL" id="GL883107">
    <property type="protein sequence ID" value="EGG06674.1"/>
    <property type="molecule type" value="Genomic_DNA"/>
</dbReference>
<dbReference type="RefSeq" id="XP_007410114.1">
    <property type="nucleotide sequence ID" value="XM_007410052.1"/>
</dbReference>
<dbReference type="AlphaFoldDB" id="F4RM03"/>
<protein>
    <submittedName>
        <fullName evidence="1">Uncharacterized protein</fullName>
    </submittedName>
</protein>
<dbReference type="InParanoid" id="F4RM03"/>
<name>F4RM03_MELLP</name>
<gene>
    <name evidence="1" type="ORF">MELLADRAFT_86486</name>
</gene>
<dbReference type="OrthoDB" id="10433722at2759"/>
<evidence type="ECO:0000313" key="2">
    <source>
        <dbReference type="Proteomes" id="UP000001072"/>
    </source>
</evidence>
<dbReference type="Proteomes" id="UP000001072">
    <property type="component" value="Unassembled WGS sequence"/>
</dbReference>
<accession>F4RM03</accession>
<reference evidence="2" key="1">
    <citation type="journal article" date="2011" name="Proc. Natl. Acad. Sci. U.S.A.">
        <title>Obligate biotrophy features unraveled by the genomic analysis of rust fungi.</title>
        <authorList>
            <person name="Duplessis S."/>
            <person name="Cuomo C.A."/>
            <person name="Lin Y.-C."/>
            <person name="Aerts A."/>
            <person name="Tisserant E."/>
            <person name="Veneault-Fourrey C."/>
            <person name="Joly D.L."/>
            <person name="Hacquard S."/>
            <person name="Amselem J."/>
            <person name="Cantarel B.L."/>
            <person name="Chiu R."/>
            <person name="Coutinho P.M."/>
            <person name="Feau N."/>
            <person name="Field M."/>
            <person name="Frey P."/>
            <person name="Gelhaye E."/>
            <person name="Goldberg J."/>
            <person name="Grabherr M.G."/>
            <person name="Kodira C.D."/>
            <person name="Kohler A."/>
            <person name="Kuees U."/>
            <person name="Lindquist E.A."/>
            <person name="Lucas S.M."/>
            <person name="Mago R."/>
            <person name="Mauceli E."/>
            <person name="Morin E."/>
            <person name="Murat C."/>
            <person name="Pangilinan J.L."/>
            <person name="Park R."/>
            <person name="Pearson M."/>
            <person name="Quesneville H."/>
            <person name="Rouhier N."/>
            <person name="Sakthikumar S."/>
            <person name="Salamov A.A."/>
            <person name="Schmutz J."/>
            <person name="Selles B."/>
            <person name="Shapiro H."/>
            <person name="Tanguay P."/>
            <person name="Tuskan G.A."/>
            <person name="Henrissat B."/>
            <person name="Van de Peer Y."/>
            <person name="Rouze P."/>
            <person name="Ellis J.G."/>
            <person name="Dodds P.N."/>
            <person name="Schein J.E."/>
            <person name="Zhong S."/>
            <person name="Hamelin R.C."/>
            <person name="Grigoriev I.V."/>
            <person name="Szabo L.J."/>
            <person name="Martin F."/>
        </authorList>
    </citation>
    <scope>NUCLEOTIDE SEQUENCE [LARGE SCALE GENOMIC DNA]</scope>
    <source>
        <strain evidence="2">98AG31 / pathotype 3-4-7</strain>
    </source>
</reference>
<dbReference type="VEuPathDB" id="FungiDB:MELLADRAFT_86486"/>
<dbReference type="HOGENOM" id="CLU_604225_0_0_1"/>
<proteinExistence type="predicted"/>
<sequence>MELNAGTTLTGAYQQLSCDKPNDQSRDSSWLAPKTHSSLKRISRDNKVSSCRMLYNVVDSVIGNRDAFKIKSSRKLSHLWSKFSSSKLEHPKKPVLERLHSLQEGRKVSDRLLFDSPDGPSPKTVLSGPPDEWNIVRKMFQSEPGTPTKFHWQSLLSPKKTIIWSPEVLEKAPSGQVVVEKYIDSFDAEAFTQYIADQERKTKQPQLSILKKLTEGNENTTPDQFAEMIDVLEPVLRVHNMRLFPEADNSDFFQPVFTITSDLKASIEKIILKTLKEHLELNKTFSNPEQNLWIFHRSLKNRLYEEAKGRFRYDLLSLEKVANKIFKKASDKEFFTIIDDDLQEIAERYALSILLARLPIAKGHQNLTEDKALYIRQCLGSVYAFTLKYKSLTAEPLPNAINGYYSKIYHRYSDCPELRHFAERLHQEYNSKLPESERHDITEITVDDEYIKE</sequence>
<evidence type="ECO:0000313" key="1">
    <source>
        <dbReference type="EMBL" id="EGG06674.1"/>
    </source>
</evidence>
<organism evidence="2">
    <name type="scientific">Melampsora larici-populina (strain 98AG31 / pathotype 3-4-7)</name>
    <name type="common">Poplar leaf rust fungus</name>
    <dbReference type="NCBI Taxonomy" id="747676"/>
    <lineage>
        <taxon>Eukaryota</taxon>
        <taxon>Fungi</taxon>
        <taxon>Dikarya</taxon>
        <taxon>Basidiomycota</taxon>
        <taxon>Pucciniomycotina</taxon>
        <taxon>Pucciniomycetes</taxon>
        <taxon>Pucciniales</taxon>
        <taxon>Melampsoraceae</taxon>
        <taxon>Melampsora</taxon>
    </lineage>
</organism>
<dbReference type="KEGG" id="mlr:MELLADRAFT_86486"/>
<dbReference type="GeneID" id="18934201"/>